<dbReference type="Gramene" id="AUR62038548-RA">
    <property type="protein sequence ID" value="AUR62038548-RA:cds"/>
    <property type="gene ID" value="AUR62038548"/>
</dbReference>
<dbReference type="GO" id="GO:0003723">
    <property type="term" value="F:RNA binding"/>
    <property type="evidence" value="ECO:0007669"/>
    <property type="project" value="UniProtKB-UniRule"/>
</dbReference>
<dbReference type="PROSITE" id="PS50102">
    <property type="entry name" value="RRM"/>
    <property type="match status" value="1"/>
</dbReference>
<evidence type="ECO:0000313" key="5">
    <source>
        <dbReference type="Proteomes" id="UP000596660"/>
    </source>
</evidence>
<dbReference type="Gene3D" id="3.30.70.330">
    <property type="match status" value="1"/>
</dbReference>
<dbReference type="EnsemblPlants" id="AUR62038548-RA">
    <property type="protein sequence ID" value="AUR62038548-RA:cds"/>
    <property type="gene ID" value="AUR62038548"/>
</dbReference>
<reference evidence="4" key="2">
    <citation type="submission" date="2021-03" db="UniProtKB">
        <authorList>
            <consortium name="EnsemblPlants"/>
        </authorList>
    </citation>
    <scope>IDENTIFICATION</scope>
</reference>
<dbReference type="PANTHER" id="PTHR11176:SF16">
    <property type="entry name" value="OS01G0876800 PROTEIN"/>
    <property type="match status" value="1"/>
</dbReference>
<reference evidence="4" key="1">
    <citation type="journal article" date="2017" name="Nature">
        <title>The genome of Chenopodium quinoa.</title>
        <authorList>
            <person name="Jarvis D.E."/>
            <person name="Ho Y.S."/>
            <person name="Lightfoot D.J."/>
            <person name="Schmoeckel S.M."/>
            <person name="Li B."/>
            <person name="Borm T.J.A."/>
            <person name="Ohyanagi H."/>
            <person name="Mineta K."/>
            <person name="Michell C.T."/>
            <person name="Saber N."/>
            <person name="Kharbatia N.M."/>
            <person name="Rupper R.R."/>
            <person name="Sharp A.R."/>
            <person name="Dally N."/>
            <person name="Boughton B.A."/>
            <person name="Woo Y.H."/>
            <person name="Gao G."/>
            <person name="Schijlen E.G.W.M."/>
            <person name="Guo X."/>
            <person name="Momin A.A."/>
            <person name="Negrao S."/>
            <person name="Al-Babili S."/>
            <person name="Gehring C."/>
            <person name="Roessner U."/>
            <person name="Jung C."/>
            <person name="Murphy K."/>
            <person name="Arold S.T."/>
            <person name="Gojobori T."/>
            <person name="van der Linden C.G."/>
            <person name="van Loo E.N."/>
            <person name="Jellen E.N."/>
            <person name="Maughan P.J."/>
            <person name="Tester M."/>
        </authorList>
    </citation>
    <scope>NUCLEOTIDE SEQUENCE [LARGE SCALE GENOMIC DNA]</scope>
    <source>
        <strain evidence="4">cv. PI 614886</strain>
    </source>
</reference>
<organism evidence="4 5">
    <name type="scientific">Chenopodium quinoa</name>
    <name type="common">Quinoa</name>
    <dbReference type="NCBI Taxonomy" id="63459"/>
    <lineage>
        <taxon>Eukaryota</taxon>
        <taxon>Viridiplantae</taxon>
        <taxon>Streptophyta</taxon>
        <taxon>Embryophyta</taxon>
        <taxon>Tracheophyta</taxon>
        <taxon>Spermatophyta</taxon>
        <taxon>Magnoliopsida</taxon>
        <taxon>eudicotyledons</taxon>
        <taxon>Gunneridae</taxon>
        <taxon>Pentapetalae</taxon>
        <taxon>Caryophyllales</taxon>
        <taxon>Chenopodiaceae</taxon>
        <taxon>Chenopodioideae</taxon>
        <taxon>Atripliceae</taxon>
        <taxon>Chenopodium</taxon>
    </lineage>
</organism>
<accession>A0A803N0R4</accession>
<evidence type="ECO:0000256" key="2">
    <source>
        <dbReference type="PROSITE-ProRule" id="PRU00176"/>
    </source>
</evidence>
<dbReference type="Proteomes" id="UP000596660">
    <property type="component" value="Unplaced"/>
</dbReference>
<dbReference type="OMA" id="TCITIMI"/>
<protein>
    <recommendedName>
        <fullName evidence="3">RRM domain-containing protein</fullName>
    </recommendedName>
</protein>
<sequence>MTPAPPGPATAAPGNNNQFGDTTYTKVFVGGLAWETQKDTLRNYFHQFGDILEAVVITDKATARSKGYGFVTFREPEAAMRACLDATPVIDGRRANCNLAFLGAQKSKPSTPSHHSTHGISRNVKGMNNNNGGESGYGGAAFIGATASTTFPHYAIQQGIPLAHFYASSSLIIRSFSSYFYLRKLPYPPYSSDYTYPAIVDNIWYKGYYGVHGVANQYQLYGAAGAAVGGMMNCFYPYQLQFGDQVNTAGGNAAANTTYATAAAQPYGLHYPHHGLFPFSSATSPQQYYSPPMSFAAATNPMQSGMTMALQAPIPRC</sequence>
<dbReference type="CDD" id="cd12384">
    <property type="entry name" value="RRM_RBM24_RBM38_like"/>
    <property type="match status" value="1"/>
</dbReference>
<dbReference type="FunFam" id="3.30.70.330:FF:000250">
    <property type="entry name" value="RNA-binding (RRM/RBD/RNP motifs) family protein"/>
    <property type="match status" value="1"/>
</dbReference>
<evidence type="ECO:0000259" key="3">
    <source>
        <dbReference type="PROSITE" id="PS50102"/>
    </source>
</evidence>
<dbReference type="InterPro" id="IPR000504">
    <property type="entry name" value="RRM_dom"/>
</dbReference>
<keyword evidence="1 2" id="KW-0694">RNA-binding</keyword>
<proteinExistence type="predicted"/>
<dbReference type="PANTHER" id="PTHR11176">
    <property type="entry name" value="BOULE-RELATED"/>
    <property type="match status" value="1"/>
</dbReference>
<dbReference type="AlphaFoldDB" id="A0A803N0R4"/>
<evidence type="ECO:0000256" key="1">
    <source>
        <dbReference type="ARBA" id="ARBA00022884"/>
    </source>
</evidence>
<keyword evidence="5" id="KW-1185">Reference proteome</keyword>
<dbReference type="SUPFAM" id="SSF54928">
    <property type="entry name" value="RNA-binding domain, RBD"/>
    <property type="match status" value="1"/>
</dbReference>
<dbReference type="SMART" id="SM00360">
    <property type="entry name" value="RRM"/>
    <property type="match status" value="1"/>
</dbReference>
<dbReference type="Pfam" id="PF00076">
    <property type="entry name" value="RRM_1"/>
    <property type="match status" value="1"/>
</dbReference>
<dbReference type="InterPro" id="IPR012677">
    <property type="entry name" value="Nucleotide-bd_a/b_plait_sf"/>
</dbReference>
<evidence type="ECO:0000313" key="4">
    <source>
        <dbReference type="EnsemblPlants" id="AUR62038548-RA:cds"/>
    </source>
</evidence>
<dbReference type="InterPro" id="IPR035979">
    <property type="entry name" value="RBD_domain_sf"/>
</dbReference>
<name>A0A803N0R4_CHEQI</name>
<feature type="domain" description="RRM" evidence="3">
    <location>
        <begin position="25"/>
        <end position="102"/>
    </location>
</feature>